<feature type="compositionally biased region" description="Low complexity" evidence="3">
    <location>
        <begin position="13"/>
        <end position="25"/>
    </location>
</feature>
<feature type="repeat" description="PPR" evidence="2">
    <location>
        <begin position="552"/>
        <end position="586"/>
    </location>
</feature>
<name>A0A803QLD6_CANSA</name>
<keyword evidence="1" id="KW-0677">Repeat</keyword>
<proteinExistence type="predicted"/>
<dbReference type="Pfam" id="PF07002">
    <property type="entry name" value="Copine"/>
    <property type="match status" value="1"/>
</dbReference>
<dbReference type="Proteomes" id="UP000596661">
    <property type="component" value="Unassembled WGS sequence"/>
</dbReference>
<evidence type="ECO:0000313" key="6">
    <source>
        <dbReference type="Proteomes" id="UP000596661"/>
    </source>
</evidence>
<dbReference type="SUPFAM" id="SSF53300">
    <property type="entry name" value="vWA-like"/>
    <property type="match status" value="1"/>
</dbReference>
<dbReference type="InterPro" id="IPR002885">
    <property type="entry name" value="PPR_rpt"/>
</dbReference>
<feature type="compositionally biased region" description="Basic and acidic residues" evidence="3">
    <location>
        <begin position="1"/>
        <end position="12"/>
    </location>
</feature>
<dbReference type="InterPro" id="IPR036465">
    <property type="entry name" value="vWFA_dom_sf"/>
</dbReference>
<evidence type="ECO:0000256" key="3">
    <source>
        <dbReference type="SAM" id="MobiDB-lite"/>
    </source>
</evidence>
<evidence type="ECO:0000259" key="4">
    <source>
        <dbReference type="SMART" id="SM00327"/>
    </source>
</evidence>
<dbReference type="SMART" id="SM00327">
    <property type="entry name" value="VWA"/>
    <property type="match status" value="1"/>
</dbReference>
<dbReference type="InterPro" id="IPR033443">
    <property type="entry name" value="PROP1-like_PPR_dom"/>
</dbReference>
<organism evidence="5 6">
    <name type="scientific">Cannabis sativa</name>
    <name type="common">Hemp</name>
    <name type="synonym">Marijuana</name>
    <dbReference type="NCBI Taxonomy" id="3483"/>
    <lineage>
        <taxon>Eukaryota</taxon>
        <taxon>Viridiplantae</taxon>
        <taxon>Streptophyta</taxon>
        <taxon>Embryophyta</taxon>
        <taxon>Tracheophyta</taxon>
        <taxon>Spermatophyta</taxon>
        <taxon>Magnoliopsida</taxon>
        <taxon>eudicotyledons</taxon>
        <taxon>Gunneridae</taxon>
        <taxon>Pentapetalae</taxon>
        <taxon>rosids</taxon>
        <taxon>fabids</taxon>
        <taxon>Rosales</taxon>
        <taxon>Cannabaceae</taxon>
        <taxon>Cannabis</taxon>
    </lineage>
</organism>
<dbReference type="PANTHER" id="PTHR47801">
    <property type="entry name" value="OS05G0145600 PROTEIN"/>
    <property type="match status" value="1"/>
</dbReference>
<reference evidence="5" key="1">
    <citation type="submission" date="2021-03" db="UniProtKB">
        <authorList>
            <consortium name="EnsemblPlants"/>
        </authorList>
    </citation>
    <scope>IDENTIFICATION</scope>
</reference>
<dbReference type="PROSITE" id="PS51375">
    <property type="entry name" value="PPR"/>
    <property type="match status" value="2"/>
</dbReference>
<sequence>MGGKSSKEDSSYRTRSLGSRASSSSWNEYPESTYEQGIPNYASQQYYAPQHQPQQSYAPPESFVQPEYYASPPPPPPQAAPSGVRRLDRRYSRIADNYNSLDEVTAALANAGLESSNLIVGIDFTKSNEWTGAKSFNRKSLHHIGDTLNPYEQAISIIGKTLAAFDEDNMIPCFGFGDASTHDRDVFSFYPDERFCNGFEEVLSRYREVVPHLKLAGPTSFAPVVEMAMTIVEQSGGQYHVLVIIADGQVTRSVNTEHGQLSPQERKTVEAIVEASKFPLSIILVGVGDGPWDMMKEFDDNIPARAFDNFQFVNFTEIMSKKVPPLRKETEFALSALMEIPAQYKATMDLNLLGNLQGRSPQRVPLPPPVYGASSFPSSKPSYASFSKPTVPSVPSYPVESTSSVSSAPPAPSTTYDNQVCPICLTDPKDMAFGCGHQVSPTSLKCLNKASTNNVYNLNNGFSSRSEKQSNAIAMSLLKLLTGHHRSLAQHFGRRYFSSAAAAASTEEYAKRNYANNVSEYNTVIDSITAQRRHFLLRDVYEDMVLDGVQPTRDTFHSLIAGTMKGARLQDAFFFTDEMKSMGLVPDVTLYNILISLCGKCHNSDQAIRVLEDMKIFEVKPMVQSYVCLLNACAAAGRLDRVYAIIRDMTAAGLGLNKYCYAGLITAYKNKTPVPEDFASKIIEFVERSKEWTSVESSSVSADNMMMGVSLEELYNMPTADYAHRRGGFISNQLTIYHVAFHACADLKNVKLMETLSEMLQKDGKVPDIFITMQIMRCYLHSGDLDNGLKAFEDYMNSGRSAPAAELFVTLVEGAMIGYTPKGMQIAQDTLVNMNSRGFFLSPKMGSDLLLQAAGEKTGGYTIANLIWDMMQTRRMTPTFPAVQAYYNGLKTREIPADDPRLLQVTRIYQNLRERFGPGRS</sequence>
<dbReference type="NCBIfam" id="TIGR00756">
    <property type="entry name" value="PPR"/>
    <property type="match status" value="1"/>
</dbReference>
<evidence type="ECO:0000256" key="1">
    <source>
        <dbReference type="ARBA" id="ARBA00022737"/>
    </source>
</evidence>
<dbReference type="EnsemblPlants" id="evm.model.10.1935">
    <property type="protein sequence ID" value="cds.evm.model.10.1935"/>
    <property type="gene ID" value="evm.TU.10.1935"/>
</dbReference>
<dbReference type="PANTHER" id="PTHR47801:SF1">
    <property type="entry name" value="OS05G0145600 PROTEIN"/>
    <property type="match status" value="1"/>
</dbReference>
<feature type="repeat" description="PPR" evidence="2">
    <location>
        <begin position="587"/>
        <end position="621"/>
    </location>
</feature>
<dbReference type="Pfam" id="PF17177">
    <property type="entry name" value="PPR_long"/>
    <property type="match status" value="1"/>
</dbReference>
<dbReference type="Gene3D" id="1.25.40.10">
    <property type="entry name" value="Tetratricopeptide repeat domain"/>
    <property type="match status" value="1"/>
</dbReference>
<feature type="domain" description="VWFA" evidence="4">
    <location>
        <begin position="115"/>
        <end position="318"/>
    </location>
</feature>
<evidence type="ECO:0000313" key="5">
    <source>
        <dbReference type="EnsemblPlants" id="cds.evm.model.10.1935"/>
    </source>
</evidence>
<dbReference type="InterPro" id="IPR002035">
    <property type="entry name" value="VWF_A"/>
</dbReference>
<dbReference type="EMBL" id="UZAU01000821">
    <property type="status" value="NOT_ANNOTATED_CDS"/>
    <property type="molecule type" value="Genomic_DNA"/>
</dbReference>
<keyword evidence="6" id="KW-1185">Reference proteome</keyword>
<feature type="region of interest" description="Disordered" evidence="3">
    <location>
        <begin position="1"/>
        <end position="85"/>
    </location>
</feature>
<dbReference type="GO" id="GO:0005739">
    <property type="term" value="C:mitochondrion"/>
    <property type="evidence" value="ECO:0007669"/>
    <property type="project" value="TreeGrafter"/>
</dbReference>
<dbReference type="AlphaFoldDB" id="A0A803QLD6"/>
<protein>
    <recommendedName>
        <fullName evidence="4">VWFA domain-containing protein</fullName>
    </recommendedName>
</protein>
<dbReference type="InterPro" id="IPR010734">
    <property type="entry name" value="Copine_C"/>
</dbReference>
<feature type="compositionally biased region" description="Low complexity" evidence="3">
    <location>
        <begin position="41"/>
        <end position="70"/>
    </location>
</feature>
<evidence type="ECO:0000256" key="2">
    <source>
        <dbReference type="PROSITE-ProRule" id="PRU00708"/>
    </source>
</evidence>
<dbReference type="InterPro" id="IPR011990">
    <property type="entry name" value="TPR-like_helical_dom_sf"/>
</dbReference>
<accession>A0A803QLD6</accession>
<dbReference type="Gramene" id="evm.model.10.1935">
    <property type="protein sequence ID" value="cds.evm.model.10.1935"/>
    <property type="gene ID" value="evm.TU.10.1935"/>
</dbReference>
<dbReference type="FunFam" id="1.25.40.10:FF:000434">
    <property type="entry name" value="Pentatricopeptide repeat-containing protein, mitochondrial"/>
    <property type="match status" value="1"/>
</dbReference>
<dbReference type="OMA" id="NEYPEST"/>
<dbReference type="FunFam" id="1.25.40.10:FF:000388">
    <property type="entry name" value="Pentatricopeptide repeat-containing protein, mitochondrial"/>
    <property type="match status" value="1"/>
</dbReference>